<accession>A0A3B0VYU4</accession>
<dbReference type="GO" id="GO:0006508">
    <property type="term" value="P:proteolysis"/>
    <property type="evidence" value="ECO:0007669"/>
    <property type="project" value="UniProtKB-KW"/>
</dbReference>
<dbReference type="Gene3D" id="3.10.620.30">
    <property type="match status" value="1"/>
</dbReference>
<evidence type="ECO:0000259" key="2">
    <source>
        <dbReference type="SMART" id="SM00460"/>
    </source>
</evidence>
<keyword evidence="1" id="KW-0472">Membrane</keyword>
<keyword evidence="1" id="KW-0812">Transmembrane</keyword>
<feature type="transmembrane region" description="Helical" evidence="1">
    <location>
        <begin position="64"/>
        <end position="83"/>
    </location>
</feature>
<dbReference type="Pfam" id="PF01841">
    <property type="entry name" value="Transglut_core"/>
    <property type="match status" value="1"/>
</dbReference>
<keyword evidence="3" id="KW-0645">Protease</keyword>
<feature type="domain" description="Transglutaminase-like" evidence="2">
    <location>
        <begin position="408"/>
        <end position="477"/>
    </location>
</feature>
<feature type="transmembrane region" description="Helical" evidence="1">
    <location>
        <begin position="172"/>
        <end position="191"/>
    </location>
</feature>
<protein>
    <submittedName>
        <fullName evidence="3">FIG001454: Transglutaminase-like enzymes, putative cysteine proteases</fullName>
    </submittedName>
</protein>
<dbReference type="Pfam" id="PF11992">
    <property type="entry name" value="TgpA_N"/>
    <property type="match status" value="1"/>
</dbReference>
<dbReference type="PANTHER" id="PTHR42736:SF1">
    <property type="entry name" value="PROTEIN-GLUTAMINE GAMMA-GLUTAMYLTRANSFERASE"/>
    <property type="match status" value="1"/>
</dbReference>
<sequence length="663" mass="76284">MMPIKKIDAYVLSPKQMFWISLAVIVAVLPHLPRLPVWFPLLLILVVASRWLSAIKKLKPMPGLMVVVITMFIFLAIIYFQGLSLNREISVTILTTMTVLKLLETWRKRDAWMVVMLCYFVILTRFFYSQDMLLVVYLLASVIVITHTLFVLQHDNTKGYLQTREIKQTLGLLLAGMPLAVLFFLFFPRLGTPIWGSPDFFGEGRTGMSEEMSPGSISQLFHDDSTAFRVTFAGDIPANSQLYWRGPVLWDFDGFTWMRNKDLSATHRLPIFNNSGNKFSYEVELEPTGQHHLFALDYILHAPDAASLLDDLQLMSSVKINQLKHYQATSVLTQYSPYVPLSTQVINRLTSLPAGFNQKTIKLMRQWQAQNLSPKQLINKALHWFTTDEFYYSYSPPLLHGDTVDQFLFETKSGFCEHYASAFTVMMRAAGLPARVVTGYQGGILNEGYLLVKQSDAHAWSEVWIADKGWLRVDPTAAVSPLRVEHGSQALMSENARNWLDSSWYRKLGEKYDGMRHKWNKWVRDYSVVKQKALFQVLGFDSQDGKSIAIVMGLIMLITTILVLWFLYITRVQRALAPYDKIFQKFIRVFKQRGLIRTDDQGITTFATIASKQFPQVQNSIDEFTQLYLKLRFSKYAKEQRLLDKRLDKLVAKISQDISLYQD</sequence>
<dbReference type="GO" id="GO:0008233">
    <property type="term" value="F:peptidase activity"/>
    <property type="evidence" value="ECO:0007669"/>
    <property type="project" value="UniProtKB-KW"/>
</dbReference>
<dbReference type="SUPFAM" id="SSF54001">
    <property type="entry name" value="Cysteine proteinases"/>
    <property type="match status" value="1"/>
</dbReference>
<feature type="transmembrane region" description="Helical" evidence="1">
    <location>
        <begin position="111"/>
        <end position="128"/>
    </location>
</feature>
<dbReference type="InterPro" id="IPR021878">
    <property type="entry name" value="TgpA_N"/>
</dbReference>
<evidence type="ECO:0000313" key="3">
    <source>
        <dbReference type="EMBL" id="VAW37456.1"/>
    </source>
</evidence>
<dbReference type="SMART" id="SM00460">
    <property type="entry name" value="TGc"/>
    <property type="match status" value="1"/>
</dbReference>
<dbReference type="PANTHER" id="PTHR42736">
    <property type="entry name" value="PROTEIN-GLUTAMINE GAMMA-GLUTAMYLTRANSFERASE"/>
    <property type="match status" value="1"/>
</dbReference>
<gene>
    <name evidence="3" type="ORF">MNBD_GAMMA01-1140</name>
</gene>
<reference evidence="3" key="1">
    <citation type="submission" date="2018-06" db="EMBL/GenBank/DDBJ databases">
        <authorList>
            <person name="Zhirakovskaya E."/>
        </authorList>
    </citation>
    <scope>NUCLEOTIDE SEQUENCE</scope>
</reference>
<dbReference type="EMBL" id="UOEW01000167">
    <property type="protein sequence ID" value="VAW37456.1"/>
    <property type="molecule type" value="Genomic_DNA"/>
</dbReference>
<dbReference type="InterPro" id="IPR002931">
    <property type="entry name" value="Transglutaminase-like"/>
</dbReference>
<feature type="transmembrane region" description="Helical" evidence="1">
    <location>
        <begin position="548"/>
        <end position="569"/>
    </location>
</feature>
<dbReference type="AlphaFoldDB" id="A0A3B0VYU4"/>
<feature type="transmembrane region" description="Helical" evidence="1">
    <location>
        <begin position="134"/>
        <end position="152"/>
    </location>
</feature>
<evidence type="ECO:0000256" key="1">
    <source>
        <dbReference type="SAM" id="Phobius"/>
    </source>
</evidence>
<organism evidence="3">
    <name type="scientific">hydrothermal vent metagenome</name>
    <dbReference type="NCBI Taxonomy" id="652676"/>
    <lineage>
        <taxon>unclassified sequences</taxon>
        <taxon>metagenomes</taxon>
        <taxon>ecological metagenomes</taxon>
    </lineage>
</organism>
<dbReference type="InterPro" id="IPR038765">
    <property type="entry name" value="Papain-like_cys_pep_sf"/>
</dbReference>
<dbReference type="InterPro" id="IPR052901">
    <property type="entry name" value="Bact_TGase-like"/>
</dbReference>
<keyword evidence="3" id="KW-0378">Hydrolase</keyword>
<name>A0A3B0VYU4_9ZZZZ</name>
<proteinExistence type="predicted"/>
<keyword evidence="1" id="KW-1133">Transmembrane helix</keyword>
<feature type="transmembrane region" description="Helical" evidence="1">
    <location>
        <begin position="7"/>
        <end position="29"/>
    </location>
</feature>